<dbReference type="InterPro" id="IPR027383">
    <property type="entry name" value="Znf_put"/>
</dbReference>
<feature type="transmembrane region" description="Helical" evidence="1">
    <location>
        <begin position="85"/>
        <end position="106"/>
    </location>
</feature>
<evidence type="ECO:0000313" key="4">
    <source>
        <dbReference type="Proteomes" id="UP000249061"/>
    </source>
</evidence>
<evidence type="ECO:0000313" key="3">
    <source>
        <dbReference type="EMBL" id="PZR10193.1"/>
    </source>
</evidence>
<accession>A0A2W5TAS8</accession>
<evidence type="ECO:0000259" key="2">
    <source>
        <dbReference type="Pfam" id="PF13490"/>
    </source>
</evidence>
<dbReference type="Pfam" id="PF13490">
    <property type="entry name" value="zf-HC2"/>
    <property type="match status" value="1"/>
</dbReference>
<name>A0A2W5TAS8_9BACT</name>
<protein>
    <submittedName>
        <fullName evidence="3">Transmembrane regulator PrtR</fullName>
    </submittedName>
</protein>
<dbReference type="AlphaFoldDB" id="A0A2W5TAS8"/>
<gene>
    <name evidence="3" type="ORF">DI536_20405</name>
</gene>
<organism evidence="3 4">
    <name type="scientific">Archangium gephyra</name>
    <dbReference type="NCBI Taxonomy" id="48"/>
    <lineage>
        <taxon>Bacteria</taxon>
        <taxon>Pseudomonadati</taxon>
        <taxon>Myxococcota</taxon>
        <taxon>Myxococcia</taxon>
        <taxon>Myxococcales</taxon>
        <taxon>Cystobacterineae</taxon>
        <taxon>Archangiaceae</taxon>
        <taxon>Archangium</taxon>
    </lineage>
</organism>
<dbReference type="InterPro" id="IPR041916">
    <property type="entry name" value="Anti_sigma_zinc_sf"/>
</dbReference>
<feature type="domain" description="Putative zinc-finger" evidence="2">
    <location>
        <begin position="3"/>
        <end position="37"/>
    </location>
</feature>
<reference evidence="3 4" key="1">
    <citation type="submission" date="2017-08" db="EMBL/GenBank/DDBJ databases">
        <title>Infants hospitalized years apart are colonized by the same room-sourced microbial strains.</title>
        <authorList>
            <person name="Brooks B."/>
            <person name="Olm M.R."/>
            <person name="Firek B.A."/>
            <person name="Baker R."/>
            <person name="Thomas B.C."/>
            <person name="Morowitz M.J."/>
            <person name="Banfield J.F."/>
        </authorList>
    </citation>
    <scope>NUCLEOTIDE SEQUENCE [LARGE SCALE GENOMIC DNA]</scope>
    <source>
        <strain evidence="3">S2_003_000_R2_14</strain>
    </source>
</reference>
<dbReference type="EMBL" id="QFQP01000018">
    <property type="protein sequence ID" value="PZR10193.1"/>
    <property type="molecule type" value="Genomic_DNA"/>
</dbReference>
<dbReference type="Gene3D" id="1.10.10.1320">
    <property type="entry name" value="Anti-sigma factor, zinc-finger domain"/>
    <property type="match status" value="1"/>
</dbReference>
<evidence type="ECO:0000256" key="1">
    <source>
        <dbReference type="SAM" id="Phobius"/>
    </source>
</evidence>
<keyword evidence="1" id="KW-0472">Membrane</keyword>
<proteinExistence type="predicted"/>
<dbReference type="Proteomes" id="UP000249061">
    <property type="component" value="Unassembled WGS sequence"/>
</dbReference>
<keyword evidence="1 3" id="KW-0812">Transmembrane</keyword>
<comment type="caution">
    <text evidence="3">The sequence shown here is derived from an EMBL/GenBank/DDBJ whole genome shotgun (WGS) entry which is preliminary data.</text>
</comment>
<sequence length="252" mass="28460">MNCRELETQLTPYLDGELIDEARVAVESHLAGCNECRAHVEVERHNLSAIRDAVKRAAPHASEAFKSRLFSNIRRDHAHRRNVRLSRFMAVAAGVTVAVVVSHQAWKGYQRRLYEQDAALRHARQLPLEIEQSPENIERWFGGKLDYRVTVPRFPNTKAAGARLLQVRDKPAAYIRYDEPRKMGLFVYGDDNDVDVGATPAVGNSHGYNVVSWREGDVVYQLVTDLDEQDLRELVPPTPGATLDVRPAALQQ</sequence>
<keyword evidence="1" id="KW-1133">Transmembrane helix</keyword>